<dbReference type="InterPro" id="IPR029479">
    <property type="entry name" value="Nitroreductase"/>
</dbReference>
<dbReference type="PANTHER" id="PTHR43673">
    <property type="entry name" value="NAD(P)H NITROREDUCTASE YDGI-RELATED"/>
    <property type="match status" value="1"/>
</dbReference>
<dbReference type="Gene3D" id="3.40.109.10">
    <property type="entry name" value="NADH Oxidase"/>
    <property type="match status" value="1"/>
</dbReference>
<keyword evidence="6" id="KW-1185">Reference proteome</keyword>
<dbReference type="InterPro" id="IPR000415">
    <property type="entry name" value="Nitroreductase-like"/>
</dbReference>
<keyword evidence="2" id="KW-0560">Oxidoreductase</keyword>
<comment type="caution">
    <text evidence="5">The sequence shown here is derived from an EMBL/GenBank/DDBJ whole genome shotgun (WGS) entry which is preliminary data.</text>
</comment>
<dbReference type="EMBL" id="VTPS01000007">
    <property type="protein sequence ID" value="TZE82289.1"/>
    <property type="molecule type" value="Genomic_DNA"/>
</dbReference>
<sequence>MTTMDLYEAIKGRRSIRRYRDESVYEDAIFKIVEAGTWAPSASNLQPWHFTIILNKNMINRIKSFSPGMFNENPPCIIVISLNSSIVKDHGEDMGEGHISDLAMAAQNMMLMAYNLGLGSCIKLSFSREAVKKLLNLEDDIEPRFLITIGYPDESPEPPSRRDTREVSDVVR</sequence>
<dbReference type="AlphaFoldDB" id="A0A5D8QDP8"/>
<evidence type="ECO:0000313" key="6">
    <source>
        <dbReference type="Proteomes" id="UP000322976"/>
    </source>
</evidence>
<feature type="region of interest" description="Disordered" evidence="3">
    <location>
        <begin position="150"/>
        <end position="172"/>
    </location>
</feature>
<evidence type="ECO:0000313" key="5">
    <source>
        <dbReference type="EMBL" id="TZE82289.1"/>
    </source>
</evidence>
<evidence type="ECO:0000256" key="3">
    <source>
        <dbReference type="SAM" id="MobiDB-lite"/>
    </source>
</evidence>
<proteinExistence type="inferred from homology"/>
<dbReference type="PANTHER" id="PTHR43673:SF10">
    <property type="entry name" value="NADH DEHYDROGENASE_NAD(P)H NITROREDUCTASE XCC3605-RELATED"/>
    <property type="match status" value="1"/>
</dbReference>
<gene>
    <name evidence="5" type="ORF">FWJ32_05940</name>
</gene>
<protein>
    <submittedName>
        <fullName evidence="5">Nitroreductase family protein</fullName>
    </submittedName>
</protein>
<feature type="domain" description="Nitroreductase" evidence="4">
    <location>
        <begin position="73"/>
        <end position="151"/>
    </location>
</feature>
<feature type="domain" description="Nitroreductase" evidence="4">
    <location>
        <begin position="10"/>
        <end position="62"/>
    </location>
</feature>
<name>A0A5D8QDP8_9THEO</name>
<dbReference type="Pfam" id="PF00881">
    <property type="entry name" value="Nitroreductase"/>
    <property type="match status" value="2"/>
</dbReference>
<accession>A0A5D8QDP8</accession>
<evidence type="ECO:0000256" key="1">
    <source>
        <dbReference type="ARBA" id="ARBA00007118"/>
    </source>
</evidence>
<comment type="similarity">
    <text evidence="1">Belongs to the nitroreductase family.</text>
</comment>
<dbReference type="GO" id="GO:0016491">
    <property type="term" value="F:oxidoreductase activity"/>
    <property type="evidence" value="ECO:0007669"/>
    <property type="project" value="UniProtKB-KW"/>
</dbReference>
<reference evidence="5 6" key="1">
    <citation type="submission" date="2019-08" db="EMBL/GenBank/DDBJ databases">
        <title>Calorimonas adulescens gen. nov., sp. nov., an anaerobic thermophilic bacterium from Sakhalin hot spring.</title>
        <authorList>
            <person name="Khomyakova M.A."/>
            <person name="Merkel A.Y."/>
            <person name="Novikov A."/>
            <person name="Bonch-Osmolovskaya E.A."/>
            <person name="Slobodkin A.I."/>
        </authorList>
    </citation>
    <scope>NUCLEOTIDE SEQUENCE [LARGE SCALE GENOMIC DNA]</scope>
    <source>
        <strain evidence="5 6">A05MB</strain>
    </source>
</reference>
<dbReference type="Proteomes" id="UP000322976">
    <property type="component" value="Unassembled WGS sequence"/>
</dbReference>
<feature type="compositionally biased region" description="Basic and acidic residues" evidence="3">
    <location>
        <begin position="159"/>
        <end position="172"/>
    </location>
</feature>
<evidence type="ECO:0000256" key="2">
    <source>
        <dbReference type="ARBA" id="ARBA00023002"/>
    </source>
</evidence>
<evidence type="ECO:0000259" key="4">
    <source>
        <dbReference type="Pfam" id="PF00881"/>
    </source>
</evidence>
<organism evidence="5 6">
    <name type="scientific">Calorimonas adulescens</name>
    <dbReference type="NCBI Taxonomy" id="2606906"/>
    <lineage>
        <taxon>Bacteria</taxon>
        <taxon>Bacillati</taxon>
        <taxon>Bacillota</taxon>
        <taxon>Clostridia</taxon>
        <taxon>Thermoanaerobacterales</taxon>
        <taxon>Thermoanaerobacteraceae</taxon>
        <taxon>Calorimonas</taxon>
    </lineage>
</organism>
<dbReference type="SUPFAM" id="SSF55469">
    <property type="entry name" value="FMN-dependent nitroreductase-like"/>
    <property type="match status" value="1"/>
</dbReference>